<dbReference type="SUPFAM" id="SSF50814">
    <property type="entry name" value="Lipocalins"/>
    <property type="match status" value="1"/>
</dbReference>
<evidence type="ECO:0000256" key="1">
    <source>
        <dbReference type="ARBA" id="ARBA00004613"/>
    </source>
</evidence>
<dbReference type="PRINTS" id="PR00179">
    <property type="entry name" value="LIPOCALIN"/>
</dbReference>
<reference evidence="10" key="2">
    <citation type="submission" date="2025-09" db="UniProtKB">
        <authorList>
            <consortium name="Ensembl"/>
        </authorList>
    </citation>
    <scope>IDENTIFICATION</scope>
</reference>
<name>A0A8C3X723_9CETA</name>
<dbReference type="InterPro" id="IPR022272">
    <property type="entry name" value="Lipocalin_CS"/>
</dbReference>
<organism evidence="10 11">
    <name type="scientific">Catagonus wagneri</name>
    <name type="common">Chacoan peccary</name>
    <dbReference type="NCBI Taxonomy" id="51154"/>
    <lineage>
        <taxon>Eukaryota</taxon>
        <taxon>Metazoa</taxon>
        <taxon>Chordata</taxon>
        <taxon>Craniata</taxon>
        <taxon>Vertebrata</taxon>
        <taxon>Euteleostomi</taxon>
        <taxon>Mammalia</taxon>
        <taxon>Eutheria</taxon>
        <taxon>Laurasiatheria</taxon>
        <taxon>Artiodactyla</taxon>
        <taxon>Suina</taxon>
        <taxon>Tayassuidae</taxon>
        <taxon>Catagonus</taxon>
    </lineage>
</organism>
<dbReference type="PRINTS" id="PR01221">
    <property type="entry name" value="MAJORURINARY"/>
</dbReference>
<evidence type="ECO:0000256" key="7">
    <source>
        <dbReference type="RuleBase" id="RU003695"/>
    </source>
</evidence>
<dbReference type="Ensembl" id="ENSCWAT00000027161.1">
    <property type="protein sequence ID" value="ENSCWAP00000025054.1"/>
    <property type="gene ID" value="ENSCWAG00000019027.1"/>
</dbReference>
<comment type="subcellular location">
    <subcellularLocation>
        <location evidence="1">Secreted</location>
    </subcellularLocation>
</comment>
<dbReference type="GO" id="GO:0005549">
    <property type="term" value="F:odorant binding"/>
    <property type="evidence" value="ECO:0007669"/>
    <property type="project" value="TreeGrafter"/>
</dbReference>
<keyword evidence="5 8" id="KW-0732">Signal</keyword>
<dbReference type="PANTHER" id="PTHR11430">
    <property type="entry name" value="LIPOCALIN"/>
    <property type="match status" value="1"/>
</dbReference>
<dbReference type="Proteomes" id="UP000694540">
    <property type="component" value="Unplaced"/>
</dbReference>
<dbReference type="Pfam" id="PF00061">
    <property type="entry name" value="Lipocalin"/>
    <property type="match status" value="1"/>
</dbReference>
<dbReference type="AlphaFoldDB" id="A0A8C3X723"/>
<evidence type="ECO:0000256" key="8">
    <source>
        <dbReference type="SAM" id="SignalP"/>
    </source>
</evidence>
<feature type="domain" description="Lipocalin/cytosolic fatty-acid binding" evidence="9">
    <location>
        <begin position="36"/>
        <end position="173"/>
    </location>
</feature>
<keyword evidence="11" id="KW-1185">Reference proteome</keyword>
<sequence length="190" mass="21814">AKMKLLLLCLGLTLGCSHKEEDHNVVTSNFNVSKIAGEWYSILLASDAKEKIEENGSMRVFVERINVLNNFSLDFKFQTKVNGECIEFTVVCDKIGDGVYTVDYDGDNKFRILEVNYSDYIILHLVNVNGNKTFQLMELYGRKPDVRPELKNKFVEICQRYGIIKENILDLTKIGEFSHLWASLPNFPFC</sequence>
<evidence type="ECO:0000256" key="6">
    <source>
        <dbReference type="ARBA" id="ARBA00023157"/>
    </source>
</evidence>
<evidence type="ECO:0000313" key="10">
    <source>
        <dbReference type="Ensembl" id="ENSCWAP00000025054.1"/>
    </source>
</evidence>
<accession>A0A8C3X723</accession>
<keyword evidence="6" id="KW-1015">Disulfide bond</keyword>
<dbReference type="InterPro" id="IPR012674">
    <property type="entry name" value="Calycin"/>
</dbReference>
<dbReference type="GO" id="GO:0005615">
    <property type="term" value="C:extracellular space"/>
    <property type="evidence" value="ECO:0007669"/>
    <property type="project" value="TreeGrafter"/>
</dbReference>
<protein>
    <recommendedName>
        <fullName evidence="9">Lipocalin/cytosolic fatty-acid binding domain-containing protein</fullName>
    </recommendedName>
</protein>
<feature type="signal peptide" evidence="8">
    <location>
        <begin position="1"/>
        <end position="17"/>
    </location>
</feature>
<evidence type="ECO:0000256" key="5">
    <source>
        <dbReference type="ARBA" id="ARBA00022729"/>
    </source>
</evidence>
<dbReference type="InterPro" id="IPR002971">
    <property type="entry name" value="Maj_urinary"/>
</dbReference>
<evidence type="ECO:0000259" key="9">
    <source>
        <dbReference type="Pfam" id="PF00061"/>
    </source>
</evidence>
<reference evidence="10" key="1">
    <citation type="submission" date="2025-08" db="UniProtKB">
        <authorList>
            <consortium name="Ensembl"/>
        </authorList>
    </citation>
    <scope>IDENTIFICATION</scope>
</reference>
<dbReference type="FunFam" id="2.40.128.20:FF:000008">
    <property type="entry name" value="Major urinary protein"/>
    <property type="match status" value="1"/>
</dbReference>
<dbReference type="Gene3D" id="2.40.128.20">
    <property type="match status" value="1"/>
</dbReference>
<dbReference type="PANTHER" id="PTHR11430:SF76">
    <property type="entry name" value="MAJOR URINARY PROTEIN 1-RELATED"/>
    <property type="match status" value="1"/>
</dbReference>
<evidence type="ECO:0000256" key="3">
    <source>
        <dbReference type="ARBA" id="ARBA00022448"/>
    </source>
</evidence>
<proteinExistence type="inferred from homology"/>
<comment type="similarity">
    <text evidence="2 7">Belongs to the calycin superfamily. Lipocalin family.</text>
</comment>
<feature type="chain" id="PRO_5034159492" description="Lipocalin/cytosolic fatty-acid binding domain-containing protein" evidence="8">
    <location>
        <begin position="18"/>
        <end position="190"/>
    </location>
</feature>
<evidence type="ECO:0000313" key="11">
    <source>
        <dbReference type="Proteomes" id="UP000694540"/>
    </source>
</evidence>
<dbReference type="GeneTree" id="ENSGT01050000244868"/>
<evidence type="ECO:0000256" key="4">
    <source>
        <dbReference type="ARBA" id="ARBA00022525"/>
    </source>
</evidence>
<dbReference type="PROSITE" id="PS00213">
    <property type="entry name" value="LIPOCALIN"/>
    <property type="match status" value="1"/>
</dbReference>
<dbReference type="InterPro" id="IPR002345">
    <property type="entry name" value="Lipocalin"/>
</dbReference>
<dbReference type="InterPro" id="IPR000566">
    <property type="entry name" value="Lipocln_cytosolic_FA-bd_dom"/>
</dbReference>
<keyword evidence="3" id="KW-0813">Transport</keyword>
<keyword evidence="4" id="KW-0964">Secreted</keyword>
<dbReference type="GO" id="GO:0036094">
    <property type="term" value="F:small molecule binding"/>
    <property type="evidence" value="ECO:0007669"/>
    <property type="project" value="InterPro"/>
</dbReference>
<evidence type="ECO:0000256" key="2">
    <source>
        <dbReference type="ARBA" id="ARBA00006889"/>
    </source>
</evidence>